<feature type="compositionally biased region" description="Polar residues" evidence="2">
    <location>
        <begin position="2109"/>
        <end position="2118"/>
    </location>
</feature>
<dbReference type="SUPFAM" id="SSF140924">
    <property type="entry name" value="Duffy binding domain-like"/>
    <property type="match status" value="4"/>
</dbReference>
<evidence type="ECO:0000259" key="4">
    <source>
        <dbReference type="Pfam" id="PF05424"/>
    </source>
</evidence>
<feature type="region of interest" description="Disordered" evidence="2">
    <location>
        <begin position="1715"/>
        <end position="1752"/>
    </location>
</feature>
<dbReference type="Gene3D" id="1.10.1900.40">
    <property type="entry name" value="Acidic terminal segments, variant surface antigen of PfEMP1"/>
    <property type="match status" value="2"/>
</dbReference>
<dbReference type="Pfam" id="PF05424">
    <property type="entry name" value="Duffy_binding"/>
    <property type="match status" value="3"/>
</dbReference>
<dbReference type="FunFam" id="1.10.1900.40:FF:000002">
    <property type="entry name" value="Erythrocyte membrane protein 1, PfEMP1"/>
    <property type="match status" value="1"/>
</dbReference>
<feature type="domain" description="Duffy-binding-like" evidence="7">
    <location>
        <begin position="310"/>
        <end position="475"/>
    </location>
</feature>
<dbReference type="Pfam" id="PF15445">
    <property type="entry name" value="ATS"/>
    <property type="match status" value="1"/>
</dbReference>
<evidence type="ECO:0008006" key="10">
    <source>
        <dbReference type="Google" id="ProtNLM"/>
    </source>
</evidence>
<organism evidence="8 9">
    <name type="scientific">Plasmodium falciparum (isolate Palo Alto / Uganda)</name>
    <dbReference type="NCBI Taxonomy" id="57270"/>
    <lineage>
        <taxon>Eukaryota</taxon>
        <taxon>Sar</taxon>
        <taxon>Alveolata</taxon>
        <taxon>Apicomplexa</taxon>
        <taxon>Aconoidasida</taxon>
        <taxon>Haemosporida</taxon>
        <taxon>Plasmodiidae</taxon>
        <taxon>Plasmodium</taxon>
        <taxon>Plasmodium (Laverania)</taxon>
    </lineage>
</organism>
<dbReference type="OMA" id="CLQTHED"/>
<feature type="domain" description="Duffy-binding-like" evidence="7">
    <location>
        <begin position="1569"/>
        <end position="1692"/>
    </location>
</feature>
<feature type="region of interest" description="Disordered" evidence="2">
    <location>
        <begin position="472"/>
        <end position="498"/>
    </location>
</feature>
<feature type="domain" description="Duffy-antigen binding" evidence="4">
    <location>
        <begin position="115"/>
        <end position="306"/>
    </location>
</feature>
<reference evidence="8 9" key="2">
    <citation type="submission" date="2013-02" db="EMBL/GenBank/DDBJ databases">
        <title>The Genome Sequence of Plasmodium falciparum Palo Alto/Uganda.</title>
        <authorList>
            <consortium name="The Broad Institute Genome Sequencing Platform"/>
            <consortium name="The Broad Institute Genome Sequencing Center for Infectious Disease"/>
            <person name="Neafsey D."/>
            <person name="Cheeseman I."/>
            <person name="Volkman S."/>
            <person name="Adams J."/>
            <person name="Walker B."/>
            <person name="Young S.K."/>
            <person name="Zeng Q."/>
            <person name="Gargeya S."/>
            <person name="Fitzgerald M."/>
            <person name="Haas B."/>
            <person name="Abouelleil A."/>
            <person name="Alvarado L."/>
            <person name="Arachchi H.M."/>
            <person name="Berlin A.M."/>
            <person name="Chapman S.B."/>
            <person name="Dewar J."/>
            <person name="Goldberg J."/>
            <person name="Griggs A."/>
            <person name="Gujja S."/>
            <person name="Hansen M."/>
            <person name="Howarth C."/>
            <person name="Imamovic A."/>
            <person name="Larimer J."/>
            <person name="McCowan C."/>
            <person name="Murphy C."/>
            <person name="Neiman D."/>
            <person name="Pearson M."/>
            <person name="Priest M."/>
            <person name="Roberts A."/>
            <person name="Saif S."/>
            <person name="Shea T."/>
            <person name="Sisk P."/>
            <person name="Sykes S."/>
            <person name="Wortman J."/>
            <person name="Nusbaum C."/>
            <person name="Birren B."/>
        </authorList>
    </citation>
    <scope>NUCLEOTIDE SEQUENCE [LARGE SCALE GENOMIC DNA]</scope>
    <source>
        <strain evidence="8 9">Palo Alto/Uganda</strain>
    </source>
</reference>
<feature type="compositionally biased region" description="Basic and acidic residues" evidence="2">
    <location>
        <begin position="2073"/>
        <end position="2082"/>
    </location>
</feature>
<dbReference type="EMBL" id="KI927282">
    <property type="protein sequence ID" value="ETW57199.1"/>
    <property type="molecule type" value="Genomic_DNA"/>
</dbReference>
<evidence type="ECO:0000313" key="9">
    <source>
        <dbReference type="Proteomes" id="UP000019103"/>
    </source>
</evidence>
<dbReference type="Proteomes" id="UP000019103">
    <property type="component" value="Unassembled WGS sequence"/>
</dbReference>
<feature type="domain" description="Plasmodium falciparum erythrocyte membrane protein 1 acidic terminal segment" evidence="5">
    <location>
        <begin position="1765"/>
        <end position="2113"/>
    </location>
</feature>
<dbReference type="Gene3D" id="1.20.58.830">
    <property type="match status" value="4"/>
</dbReference>
<reference evidence="8 9" key="1">
    <citation type="submission" date="2013-02" db="EMBL/GenBank/DDBJ databases">
        <title>The Genome Annotation of Plasmodium falciparum Palo Alto/Uganda.</title>
        <authorList>
            <consortium name="The Broad Institute Genome Sequencing Platform"/>
            <consortium name="The Broad Institute Genome Sequencing Center for Infectious Disease"/>
            <person name="Neafsey D."/>
            <person name="Hoffman S."/>
            <person name="Volkman S."/>
            <person name="Rosenthal P."/>
            <person name="Walker B."/>
            <person name="Young S.K."/>
            <person name="Zeng Q."/>
            <person name="Gargeya S."/>
            <person name="Fitzgerald M."/>
            <person name="Haas B."/>
            <person name="Abouelleil A."/>
            <person name="Allen A.W."/>
            <person name="Alvarado L."/>
            <person name="Arachchi H.M."/>
            <person name="Berlin A.M."/>
            <person name="Chapman S.B."/>
            <person name="Gainer-Dewar J."/>
            <person name="Goldberg J."/>
            <person name="Griggs A."/>
            <person name="Gujja S."/>
            <person name="Hansen M."/>
            <person name="Howarth C."/>
            <person name="Imamovic A."/>
            <person name="Ireland A."/>
            <person name="Larimer J."/>
            <person name="McCowan C."/>
            <person name="Murphy C."/>
            <person name="Pearson M."/>
            <person name="Poon T.W."/>
            <person name="Priest M."/>
            <person name="Roberts A."/>
            <person name="Saif S."/>
            <person name="Shea T."/>
            <person name="Sisk P."/>
            <person name="Sykes S."/>
            <person name="Wortman J."/>
            <person name="Nusbaum C."/>
            <person name="Birren B."/>
        </authorList>
    </citation>
    <scope>NUCLEOTIDE SEQUENCE [LARGE SCALE GENOMIC DNA]</scope>
    <source>
        <strain evidence="8 9">Palo Alto/Uganda</strain>
    </source>
</reference>
<feature type="domain" description="Duffy-binding-like" evidence="3">
    <location>
        <begin position="641"/>
        <end position="814"/>
    </location>
</feature>
<gene>
    <name evidence="8" type="ORF">PFUGPA_00686</name>
</gene>
<evidence type="ECO:0000313" key="8">
    <source>
        <dbReference type="EMBL" id="ETW57199.1"/>
    </source>
</evidence>
<feature type="domain" description="Duffy-antigen binding" evidence="4">
    <location>
        <begin position="1382"/>
        <end position="1541"/>
    </location>
</feature>
<name>W4J584_PLAFP</name>
<dbReference type="InterPro" id="IPR008602">
    <property type="entry name" value="Duffy-antigen-binding"/>
</dbReference>
<feature type="region of interest" description="Disordered" evidence="2">
    <location>
        <begin position="2073"/>
        <end position="2118"/>
    </location>
</feature>
<dbReference type="InterPro" id="IPR004258">
    <property type="entry name" value="DBL"/>
</dbReference>
<evidence type="ECO:0000259" key="3">
    <source>
        <dbReference type="Pfam" id="PF03011"/>
    </source>
</evidence>
<feature type="domain" description="PfEMP1 CIDRalpha1" evidence="6">
    <location>
        <begin position="554"/>
        <end position="596"/>
    </location>
</feature>
<dbReference type="InterPro" id="IPR042202">
    <property type="entry name" value="Duffy-ag-bd_sf"/>
</dbReference>
<evidence type="ECO:0000259" key="5">
    <source>
        <dbReference type="Pfam" id="PF15445"/>
    </source>
</evidence>
<feature type="compositionally biased region" description="Basic and acidic residues" evidence="2">
    <location>
        <begin position="1715"/>
        <end position="1742"/>
    </location>
</feature>
<dbReference type="Gene3D" id="1.20.1310.20">
    <property type="entry name" value="Duffy-antigen binding domain"/>
    <property type="match status" value="3"/>
</dbReference>
<dbReference type="Pfam" id="PF21807">
    <property type="entry name" value="PfEMP1_CIDRalpha1_dom"/>
    <property type="match status" value="1"/>
</dbReference>
<evidence type="ECO:0000259" key="6">
    <source>
        <dbReference type="Pfam" id="PF21807"/>
    </source>
</evidence>
<protein>
    <recommendedName>
        <fullName evidence="10">Erythrocyte membrane protein 1, PfEMP1</fullName>
    </recommendedName>
</protein>
<dbReference type="GO" id="GO:0046789">
    <property type="term" value="F:host cell surface receptor binding"/>
    <property type="evidence" value="ECO:0007669"/>
    <property type="project" value="InterPro"/>
</dbReference>
<feature type="domain" description="Duffy-antigen binding" evidence="4">
    <location>
        <begin position="944"/>
        <end position="1126"/>
    </location>
</feature>
<proteinExistence type="predicted"/>
<dbReference type="Pfam" id="PF22672">
    <property type="entry name" value="DBL_C"/>
    <property type="match status" value="2"/>
</dbReference>
<dbReference type="FunFam" id="1.20.58.830:FF:000021">
    <property type="entry name" value="Erythrocyte membrane protein 1, PfEMP1"/>
    <property type="match status" value="1"/>
</dbReference>
<dbReference type="Pfam" id="PF03011">
    <property type="entry name" value="PFEMP"/>
    <property type="match status" value="1"/>
</dbReference>
<accession>W4J584</accession>
<evidence type="ECO:0000259" key="7">
    <source>
        <dbReference type="Pfam" id="PF22672"/>
    </source>
</evidence>
<dbReference type="InterPro" id="IPR049158">
    <property type="entry name" value="PfEMP1_CIDRalpha1_dom"/>
</dbReference>
<dbReference type="FunFam" id="1.20.1310.20:FF:000001">
    <property type="entry name" value="Erythrocyte membrane protein 1, PfEMP1"/>
    <property type="match status" value="1"/>
</dbReference>
<dbReference type="InterPro" id="IPR029211">
    <property type="entry name" value="PfEMP1_ATS"/>
</dbReference>
<evidence type="ECO:0000256" key="2">
    <source>
        <dbReference type="SAM" id="MobiDB-lite"/>
    </source>
</evidence>
<dbReference type="FunFam" id="1.10.1900.40:FF:000001">
    <property type="entry name" value="Erythrocyte membrane protein 1"/>
    <property type="match status" value="1"/>
</dbReference>
<feature type="coiled-coil region" evidence="1">
    <location>
        <begin position="380"/>
        <end position="411"/>
    </location>
</feature>
<sequence>MGPQKPSQEEYNKVNNAKDLFDLIGKYIEKKVRDAALERKGNLKGNLKSAKYREGHNIVHANTNICHLIHTHDTNVTEGHGKEYPCANRSDIRFSDKQGAECDKSKIKDGNDEGGACAPYRRLHLCDQHLSHMKAEKINTKDNLLLEVCLAAQYEGQSIRVDHDKYKLDNDNSGSKLCTELARSFADIGDIVRGRDLYHGNKQEKEQREKLEDNLRKIFGNIYEGLTTTNGVKDHYEDGALEFYKLREDWWNANRQEVWKAITCDAGNAQYVGLTCSEGGSSAHEKCTCANGDVPTYFDYVPQYLRWFEEWAEDFCRKKKKKVENVKKQCRGKYGDGGKDRYCSRNGYDCTKTKRAIGKLRYGNRCIDCLYACNPYVEWIDNQRKQFLKQKEQFEKQKNKYADEMKKYINEASVSTTRRAAPSNINYEGYESKFYKIFKGNYSGVNSFLGLLSKEKACKDITDNDGGTIHFEKVNSGSTNGDGGGTSGGTSGDSGTNDKEKGTFYRSKYCQPCPHCGVKKKSNGGSGNQWEEKHDSKVCKSINLYKPKNPEKGTPIEILKSGEGETEIGKKLNEFCEEKNGESLYDPWKCYKEDDIEKHGEDDDDDADGNPLNAGGLCILQNTNKKNLEDPAEFQKTFHDFFYYWVAHMLKDSIHWRTKRLSKCINNGKKECIKNCNDKCKCYERWAKRKEKEWTAIKDHFKKQKGLDSEGDNSSHPSLYLHMTPDFVLQENLKLEFLNEGSTQDTQNSLDAEELKHLKHLSEILQQTAVVNGVASASGVSGIGGVTEQKTLMDKLIDYEEDEADLCLQTHEDEDEGVGNDECDDDHEAPPIFRLNPCAKPSGSAHRALANEAAHQMHELAKLQLTSRGRRKALKANATKGEYKKNGTALTLSDICSITNDHSNANRNHTDQPCKGKDYNSEMFKLENVWKSGAKISEKHPLDVFLPPRREHFCTSNLEHLNTNVSGLTGPNAIHSLLGDVLLAAKEQANFIKGKYKKGNTPDGFSDDATKCRAMKYSFADIGDIIKGTDLWDQNSGEITTQNNLVQIFKQIKEKLPPDTNNNYNGTDSISKLRKDWWEANRHQVWRAMKCHIGDLKDTSGYQTPSSHCGYSRGTPPDDYIPQRLRWMTEWAEWYCKMQSQEYDTLQKACKECKDKGQCTRGTEGCKTCTAACEKYTTEIKKWQKQWNNMLVQYILLYEEARLEINNGKPSAYGDSSDQQVIAFFKELQKSIKSSASKRSKRSLPRDTSTPYSTAAGYIHQELPNMDCQKQNQFCEKENGDNSNSGKTNEKYAFREKPYDHEKACVCKDKKVPTHLTRTWPKFTLPEMFPKRIKQKTPCQIATEILRTNNGKSKVGECHPKNNNKNYPEWNCTNKIKPDNDGACMPPRRQKLCLYYLTQLSNDAKEQHLREAFIKTAAAETFLSWHYFKTKNGDNAQRQLKAGKIPPEFLRSMFNTYGDYRDLFLEKDISSEVHTIKDNINKVFTKSVRPRGETSDTKRLKWWNDYGSDIWEGMLCALSYDTEEKNVNTQIRQRLTKYYDYKYVTFSVTSATTLEKFASRPQFLRWFTEWGEHFCKEQKNEFDILKGKCESCKVSDSSTSDGNKTCNDKEKCEECKSACGTYNTFITKWKGYYDKQKDKFKKDKDRNIYKYVPEAHNSANARYYLKTQLQNILCTNGITSVKCEYKCMEDKSTSSTDDMPKSLDYPPEKFKDICNCKDKPEPEPTEPADKPATEPQDDKEVKPVVPPALSSDEPSFPMNDILSITIPFGIALALGSIAFLFIKKKPKTPVDLLRVLDIHKGDYGIPTPKSSNRYIPYVSDTYKGKTYIYMEGDTSGDEDKYAFMSDTTDVTSSESEYEELDINDIYVPGSPKYKTLIEVVLEPSKRDTPSSDTPMNKFTDEEWNQLKHDFISNMLQNAPNTEPNILRDNVDNNTHPTMSRDNVEEKPFITSIHDRDLYSGEEYNYNVHMVNKDNIPINSHNNVYSGIDLINDALNGDYDIYDEILKRKENELFGTNHVKQTSIHSVAKPISDDPIHNQLELFHKWLDRHRDMCEQWNNKEEVLDKLKEEWENETHSGNKHSDIPSGKLSDTPSDNNIHSDIHPSDIPSGKQSDIPSDNNIHSDIPYVLNTDCLLIKRVLENK</sequence>
<keyword evidence="1" id="KW-0175">Coiled coil</keyword>
<dbReference type="InterPro" id="IPR054595">
    <property type="entry name" value="DBL_C"/>
</dbReference>
<evidence type="ECO:0000256" key="1">
    <source>
        <dbReference type="SAM" id="Coils"/>
    </source>
</evidence>
<dbReference type="InterPro" id="IPR044932">
    <property type="entry name" value="PfEMP1_ATS_sf"/>
</dbReference>
<dbReference type="GO" id="GO:0016020">
    <property type="term" value="C:membrane"/>
    <property type="evidence" value="ECO:0007669"/>
    <property type="project" value="InterPro"/>
</dbReference>
<feature type="compositionally biased region" description="Gly residues" evidence="2">
    <location>
        <begin position="480"/>
        <end position="492"/>
    </location>
</feature>
<dbReference type="FunFam" id="1.20.58.830:FF:000004">
    <property type="entry name" value="Erythrocyte membrane protein 1, PfEMP1"/>
    <property type="match status" value="1"/>
</dbReference>